<dbReference type="SUPFAM" id="SSF55008">
    <property type="entry name" value="HMA, heavy metal-associated domain"/>
    <property type="match status" value="1"/>
</dbReference>
<dbReference type="InterPro" id="IPR036163">
    <property type="entry name" value="HMA_dom_sf"/>
</dbReference>
<organism evidence="2">
    <name type="scientific">marine metagenome</name>
    <dbReference type="NCBI Taxonomy" id="408172"/>
    <lineage>
        <taxon>unclassified sequences</taxon>
        <taxon>metagenomes</taxon>
        <taxon>ecological metagenomes</taxon>
    </lineage>
</organism>
<evidence type="ECO:0000259" key="1">
    <source>
        <dbReference type="PROSITE" id="PS50846"/>
    </source>
</evidence>
<dbReference type="Pfam" id="PF00403">
    <property type="entry name" value="HMA"/>
    <property type="match status" value="1"/>
</dbReference>
<protein>
    <recommendedName>
        <fullName evidence="1">HMA domain-containing protein</fullName>
    </recommendedName>
</protein>
<evidence type="ECO:0000313" key="2">
    <source>
        <dbReference type="EMBL" id="SVB25828.1"/>
    </source>
</evidence>
<dbReference type="Gene3D" id="3.30.70.100">
    <property type="match status" value="1"/>
</dbReference>
<sequence>MFPANERNIIMKKIIALFAMAAAVVGVQAAEVNLKVEGMVCSVGCVSKVKQSLTALKGVDIKGTKFALGKQLGEVKVSFCDKTTSKKKILNAIKKAGYKKVAVVPQKKAKGKVKTKKKV</sequence>
<gene>
    <name evidence="2" type="ORF">METZ01_LOCUS178682</name>
</gene>
<name>A0A382CI03_9ZZZZ</name>
<dbReference type="EMBL" id="UINC01034652">
    <property type="protein sequence ID" value="SVB25828.1"/>
    <property type="molecule type" value="Genomic_DNA"/>
</dbReference>
<proteinExistence type="predicted"/>
<accession>A0A382CI03</accession>
<feature type="domain" description="HMA" evidence="1">
    <location>
        <begin position="30"/>
        <end position="101"/>
    </location>
</feature>
<dbReference type="AlphaFoldDB" id="A0A382CI03"/>
<dbReference type="PROSITE" id="PS50846">
    <property type="entry name" value="HMA_2"/>
    <property type="match status" value="1"/>
</dbReference>
<dbReference type="GO" id="GO:0046872">
    <property type="term" value="F:metal ion binding"/>
    <property type="evidence" value="ECO:0007669"/>
    <property type="project" value="InterPro"/>
</dbReference>
<reference evidence="2" key="1">
    <citation type="submission" date="2018-05" db="EMBL/GenBank/DDBJ databases">
        <authorList>
            <person name="Lanie J.A."/>
            <person name="Ng W.-L."/>
            <person name="Kazmierczak K.M."/>
            <person name="Andrzejewski T.M."/>
            <person name="Davidsen T.M."/>
            <person name="Wayne K.J."/>
            <person name="Tettelin H."/>
            <person name="Glass J.I."/>
            <person name="Rusch D."/>
            <person name="Podicherti R."/>
            <person name="Tsui H.-C.T."/>
            <person name="Winkler M.E."/>
        </authorList>
    </citation>
    <scope>NUCLEOTIDE SEQUENCE</scope>
</reference>
<dbReference type="CDD" id="cd00371">
    <property type="entry name" value="HMA"/>
    <property type="match status" value="1"/>
</dbReference>
<dbReference type="InterPro" id="IPR006121">
    <property type="entry name" value="HMA_dom"/>
</dbReference>